<dbReference type="EMBL" id="JAYMYQ010000001">
    <property type="protein sequence ID" value="KAK7363713.1"/>
    <property type="molecule type" value="Genomic_DNA"/>
</dbReference>
<reference evidence="1 2" key="1">
    <citation type="submission" date="2024-01" db="EMBL/GenBank/DDBJ databases">
        <title>The genomes of 5 underutilized Papilionoideae crops provide insights into root nodulation and disease resistanc.</title>
        <authorList>
            <person name="Jiang F."/>
        </authorList>
    </citation>
    <scope>NUCLEOTIDE SEQUENCE [LARGE SCALE GENOMIC DNA]</scope>
    <source>
        <strain evidence="1">LVBAO_FW01</strain>
        <tissue evidence="1">Leaves</tissue>
    </source>
</reference>
<comment type="caution">
    <text evidence="1">The sequence shown here is derived from an EMBL/GenBank/DDBJ whole genome shotgun (WGS) entry which is preliminary data.</text>
</comment>
<gene>
    <name evidence="1" type="ORF">VNO77_05865</name>
</gene>
<organism evidence="1 2">
    <name type="scientific">Canavalia gladiata</name>
    <name type="common">Sword bean</name>
    <name type="synonym">Dolichos gladiatus</name>
    <dbReference type="NCBI Taxonomy" id="3824"/>
    <lineage>
        <taxon>Eukaryota</taxon>
        <taxon>Viridiplantae</taxon>
        <taxon>Streptophyta</taxon>
        <taxon>Embryophyta</taxon>
        <taxon>Tracheophyta</taxon>
        <taxon>Spermatophyta</taxon>
        <taxon>Magnoliopsida</taxon>
        <taxon>eudicotyledons</taxon>
        <taxon>Gunneridae</taxon>
        <taxon>Pentapetalae</taxon>
        <taxon>rosids</taxon>
        <taxon>fabids</taxon>
        <taxon>Fabales</taxon>
        <taxon>Fabaceae</taxon>
        <taxon>Papilionoideae</taxon>
        <taxon>50 kb inversion clade</taxon>
        <taxon>NPAAA clade</taxon>
        <taxon>indigoferoid/millettioid clade</taxon>
        <taxon>Phaseoleae</taxon>
        <taxon>Canavalia</taxon>
    </lineage>
</organism>
<protein>
    <submittedName>
        <fullName evidence="1">Uncharacterized protein</fullName>
    </submittedName>
</protein>
<dbReference type="AlphaFoldDB" id="A0AAN9N5P0"/>
<evidence type="ECO:0000313" key="1">
    <source>
        <dbReference type="EMBL" id="KAK7363713.1"/>
    </source>
</evidence>
<name>A0AAN9N5P0_CANGL</name>
<keyword evidence="2" id="KW-1185">Reference proteome</keyword>
<accession>A0AAN9N5P0</accession>
<proteinExistence type="predicted"/>
<evidence type="ECO:0000313" key="2">
    <source>
        <dbReference type="Proteomes" id="UP001367508"/>
    </source>
</evidence>
<dbReference type="Proteomes" id="UP001367508">
    <property type="component" value="Unassembled WGS sequence"/>
</dbReference>
<sequence length="78" mass="9113">MYSYAFQSNKLSFSILYRHSMLNFLNHQTIAPIKNKFHSMLKDNEPHLGGLYEPFHQPISDSFETQTNSRPLLLSLAR</sequence>